<accession>A0ABU2XG48</accession>
<protein>
    <submittedName>
        <fullName evidence="1">Uncharacterized protein</fullName>
    </submittedName>
</protein>
<dbReference type="RefSeq" id="WP_311725373.1">
    <property type="nucleotide sequence ID" value="NZ_JAVRFD010000009.1"/>
</dbReference>
<dbReference type="Proteomes" id="UP001180754">
    <property type="component" value="Unassembled WGS sequence"/>
</dbReference>
<reference evidence="1" key="1">
    <citation type="submission" date="2024-05" db="EMBL/GenBank/DDBJ databases">
        <title>30 novel species of actinomycetes from the DSMZ collection.</title>
        <authorList>
            <person name="Nouioui I."/>
        </authorList>
    </citation>
    <scope>NUCLEOTIDE SEQUENCE</scope>
    <source>
        <strain evidence="1">DSM 41529</strain>
    </source>
</reference>
<organism evidence="1 2">
    <name type="scientific">Streptomyces lonegramiae</name>
    <dbReference type="NCBI Taxonomy" id="3075524"/>
    <lineage>
        <taxon>Bacteria</taxon>
        <taxon>Bacillati</taxon>
        <taxon>Actinomycetota</taxon>
        <taxon>Actinomycetes</taxon>
        <taxon>Kitasatosporales</taxon>
        <taxon>Streptomycetaceae</taxon>
        <taxon>Streptomyces</taxon>
    </lineage>
</organism>
<gene>
    <name evidence="1" type="ORF">RND15_19665</name>
</gene>
<dbReference type="EMBL" id="JAVRFD010000009">
    <property type="protein sequence ID" value="MDT0544908.1"/>
    <property type="molecule type" value="Genomic_DNA"/>
</dbReference>
<comment type="caution">
    <text evidence="1">The sequence shown here is derived from an EMBL/GenBank/DDBJ whole genome shotgun (WGS) entry which is preliminary data.</text>
</comment>
<sequence length="112" mass="12029">MALAVVDAELRIAVGPQSDTRLEEIFNDAHAVVVRAALEKEGARPGDREILYNPAEGLDPDTVLLVEDHAMCEDGEDHGKLLLTFSPDLNPHLLGAFAPPIAEAVRRVLPAA</sequence>
<keyword evidence="2" id="KW-1185">Reference proteome</keyword>
<name>A0ABU2XG48_9ACTN</name>
<evidence type="ECO:0000313" key="1">
    <source>
        <dbReference type="EMBL" id="MDT0544908.1"/>
    </source>
</evidence>
<proteinExistence type="predicted"/>
<evidence type="ECO:0000313" key="2">
    <source>
        <dbReference type="Proteomes" id="UP001180754"/>
    </source>
</evidence>